<proteinExistence type="predicted"/>
<feature type="transmembrane region" description="Helical" evidence="1">
    <location>
        <begin position="736"/>
        <end position="758"/>
    </location>
</feature>
<evidence type="ECO:0000313" key="3">
    <source>
        <dbReference type="Proteomes" id="UP000295696"/>
    </source>
</evidence>
<feature type="transmembrane region" description="Helical" evidence="1">
    <location>
        <begin position="795"/>
        <end position="816"/>
    </location>
</feature>
<reference evidence="2 3" key="1">
    <citation type="submission" date="2019-03" db="EMBL/GenBank/DDBJ databases">
        <title>Genomic Encyclopedia of Type Strains, Phase IV (KMG-IV): sequencing the most valuable type-strain genomes for metagenomic binning, comparative biology and taxonomic classification.</title>
        <authorList>
            <person name="Goeker M."/>
        </authorList>
    </citation>
    <scope>NUCLEOTIDE SEQUENCE [LARGE SCALE GENOMIC DNA]</scope>
    <source>
        <strain evidence="2 3">DSM 104836</strain>
    </source>
</reference>
<protein>
    <submittedName>
        <fullName evidence="2">Uncharacterized protein</fullName>
    </submittedName>
</protein>
<name>A0A4R3IHZ3_9RHOB</name>
<comment type="caution">
    <text evidence="2">The sequence shown here is derived from an EMBL/GenBank/DDBJ whole genome shotgun (WGS) entry which is preliminary data.</text>
</comment>
<organism evidence="2 3">
    <name type="scientific">Primorskyibacter sedentarius</name>
    <dbReference type="NCBI Taxonomy" id="745311"/>
    <lineage>
        <taxon>Bacteria</taxon>
        <taxon>Pseudomonadati</taxon>
        <taxon>Pseudomonadota</taxon>
        <taxon>Alphaproteobacteria</taxon>
        <taxon>Rhodobacterales</taxon>
        <taxon>Roseobacteraceae</taxon>
        <taxon>Primorskyibacter</taxon>
    </lineage>
</organism>
<dbReference type="AlphaFoldDB" id="A0A4R3IHZ3"/>
<keyword evidence="3" id="KW-1185">Reference proteome</keyword>
<dbReference type="EMBL" id="SLZU01000059">
    <property type="protein sequence ID" value="TCS47888.1"/>
    <property type="molecule type" value="Genomic_DNA"/>
</dbReference>
<keyword evidence="1" id="KW-0812">Transmembrane</keyword>
<keyword evidence="1" id="KW-1133">Transmembrane helix</keyword>
<keyword evidence="1" id="KW-0472">Membrane</keyword>
<accession>A0A4R3IHZ3</accession>
<evidence type="ECO:0000256" key="1">
    <source>
        <dbReference type="SAM" id="Phobius"/>
    </source>
</evidence>
<feature type="transmembrane region" description="Helical" evidence="1">
    <location>
        <begin position="313"/>
        <end position="334"/>
    </location>
</feature>
<feature type="transmembrane region" description="Helical" evidence="1">
    <location>
        <begin position="44"/>
        <end position="62"/>
    </location>
</feature>
<evidence type="ECO:0000313" key="2">
    <source>
        <dbReference type="EMBL" id="TCS47888.1"/>
    </source>
</evidence>
<feature type="transmembrane region" description="Helical" evidence="1">
    <location>
        <begin position="458"/>
        <end position="480"/>
    </location>
</feature>
<feature type="transmembrane region" description="Helical" evidence="1">
    <location>
        <begin position="374"/>
        <end position="395"/>
    </location>
</feature>
<feature type="transmembrane region" description="Helical" evidence="1">
    <location>
        <begin position="828"/>
        <end position="852"/>
    </location>
</feature>
<gene>
    <name evidence="2" type="ORF">EDD52_1592</name>
</gene>
<sequence length="864" mass="94896">MSFSIRSEKYLDTNLTMAKQNEPLSKEREKTIEVLIGFLKKARIRWALLLFICFVGLLANFASTSQPQNPSDALNVVRAYERLRDIDLAATTHSSNFQTWLPRDAVARIHDTQHALSEAKDRLAERGLENRSLELFTLGAEFDALANAISEFADSPPPNDLLSWSGSQIDNLLRIYTGLERSVAAETSTERQIHLGDTTVVERIPSYSSNLRDIEAFAEEISTGAETAAEANAINNAVSTIEGSLVELSKPYPGWPKDVGEDLANISETLEEWHVSKLSSVVESAKAQIAAGELKAGSISAVGLSIPGIVIKLLLPLLAFGIAIDIVLTLSKALRWSGNAMAQRDAAFHVGLFPWIPVLIFGGRTQTGAVTKLLSWIALAIHLSPPVLLAVLIYGGTGFPVVTMIAVCAIIAVLICQIATLRLASQLSQQPSGEAHYKLGLNDPTADLIKIHLERIDVAWTSLVTVSAAASIFFVAFLFVPAELLGDRSQLSKSGGTRSALEVVYEQRFKEHRDTYEAWSKTVDDAFHQLTFMHVHFPESHPGYELIETLSQKPPLYTYPSAKSNFDDIVTEDRASLNQLDLYDVNDLIELLYRQDLDDIQGPLDEIRESIRATPLPEEAVADLPDFLKMRRVDATTDPHLKPLYGKASGTGDSFSSPMPPLPITYRQWVEKGGFAYRLTPLPERGEVDEFYAYMDDKGFTRIAGFDRYAAAYADFDQQLGTLKLSLFGVEVDRRIAATVASWLILLLIALLLLRLIIARRTVDAIEDQESCATILFGTGVTFLNASGTSTPLQAYYASTLLLAFPLLVLGLIRWSAAPSAGLLDWSLIPLVASILLAVLSAGQRMALLSILPMITKNSDRDHV</sequence>
<dbReference type="Proteomes" id="UP000295696">
    <property type="component" value="Unassembled WGS sequence"/>
</dbReference>
<feature type="transmembrane region" description="Helical" evidence="1">
    <location>
        <begin position="401"/>
        <end position="421"/>
    </location>
</feature>